<evidence type="ECO:0000256" key="13">
    <source>
        <dbReference type="ARBA" id="ARBA00023136"/>
    </source>
</evidence>
<dbReference type="Gene3D" id="2.60.120.20">
    <property type="match status" value="1"/>
</dbReference>
<dbReference type="InterPro" id="IPR001530">
    <property type="entry name" value="Gemini_BR1"/>
</dbReference>
<dbReference type="PRINTS" id="PR00225">
    <property type="entry name" value="GEMCOATBR1"/>
</dbReference>
<accession>A0A140D6R4</accession>
<dbReference type="GO" id="GO:0020002">
    <property type="term" value="C:host cell plasma membrane"/>
    <property type="evidence" value="ECO:0007669"/>
    <property type="project" value="UniProtKB-SubCell"/>
</dbReference>
<evidence type="ECO:0000256" key="8">
    <source>
        <dbReference type="ARBA" id="ARBA00022562"/>
    </source>
</evidence>
<dbReference type="GO" id="GO:0042025">
    <property type="term" value="C:host cell nucleus"/>
    <property type="evidence" value="ECO:0007669"/>
    <property type="project" value="UniProtKB-SubCell"/>
</dbReference>
<dbReference type="Pfam" id="PF00844">
    <property type="entry name" value="Gemini_coat"/>
    <property type="match status" value="1"/>
</dbReference>
<keyword evidence="21" id="KW-1185">Reference proteome</keyword>
<dbReference type="GeneID" id="65349594"/>
<dbReference type="KEGG" id="vg:65349594"/>
<evidence type="ECO:0000256" key="16">
    <source>
        <dbReference type="ARBA" id="ARBA00026026"/>
    </source>
</evidence>
<evidence type="ECO:0000256" key="1">
    <source>
        <dbReference type="ARBA" id="ARBA00004147"/>
    </source>
</evidence>
<name>A0A140D6R4_9GEMI</name>
<proteinExistence type="inferred from homology"/>
<comment type="function">
    <text evidence="15">Binds to the genomic viral ssDNA, shuttles it into and out of the cell nucleus. Begomoviruses use 2 proteins to transport their DNA from cell to cell. The nuclear shuttle protein (NSP) shuttles it between nucleus and cytoplasm and the movement protein (MP) probably transports the DNA-NSP complex to the cell periphery and facilitates movement across the cell wall.</text>
</comment>
<dbReference type="GO" id="GO:0030430">
    <property type="term" value="C:host cell cytoplasm"/>
    <property type="evidence" value="ECO:0007669"/>
    <property type="project" value="UniProtKB-SubCell"/>
</dbReference>
<dbReference type="GO" id="GO:0051027">
    <property type="term" value="P:DNA transport"/>
    <property type="evidence" value="ECO:0007669"/>
    <property type="project" value="InterPro"/>
</dbReference>
<dbReference type="GO" id="GO:0005198">
    <property type="term" value="F:structural molecule activity"/>
    <property type="evidence" value="ECO:0007669"/>
    <property type="project" value="InterPro"/>
</dbReference>
<comment type="subcellular location">
    <subcellularLocation>
        <location evidence="3">Host cell membrane</location>
        <topology evidence="3">Peripheral membrane protein</topology>
        <orientation evidence="3">Cytoplasmic side</orientation>
    </subcellularLocation>
    <subcellularLocation>
        <location evidence="2">Host cytoplasm</location>
    </subcellularLocation>
    <subcellularLocation>
        <location evidence="1">Host nucleus</location>
    </subcellularLocation>
</comment>
<dbReference type="RefSeq" id="YP_009547934.1">
    <property type="nucleotide sequence ID" value="NC_040187.1"/>
</dbReference>
<evidence type="ECO:0000256" key="4">
    <source>
        <dbReference type="ARBA" id="ARBA00005789"/>
    </source>
</evidence>
<dbReference type="Proteomes" id="UP000240594">
    <property type="component" value="Genome"/>
</dbReference>
<evidence type="ECO:0000256" key="3">
    <source>
        <dbReference type="ARBA" id="ARBA00004501"/>
    </source>
</evidence>
<keyword evidence="14" id="KW-1035">Host cytoplasm</keyword>
<evidence type="ECO:0000256" key="19">
    <source>
        <dbReference type="SAM" id="MobiDB-lite"/>
    </source>
</evidence>
<dbReference type="InterPro" id="IPR000263">
    <property type="entry name" value="GV_A/BR1_coat"/>
</dbReference>
<dbReference type="GO" id="GO:0043657">
    <property type="term" value="C:host cell"/>
    <property type="evidence" value="ECO:0007669"/>
    <property type="project" value="InterPro"/>
</dbReference>
<evidence type="ECO:0000313" key="20">
    <source>
        <dbReference type="EMBL" id="AMK07580.1"/>
    </source>
</evidence>
<reference evidence="20 21" key="1">
    <citation type="submission" date="2015-08" db="EMBL/GenBank/DDBJ databases">
        <title>Molecular characterization of a novel bipartite begomovirus isolated from Lycianthes biflora in China.</title>
        <authorList>
            <person name="Tang Y.F."/>
            <person name="He Z.F."/>
        </authorList>
    </citation>
    <scope>NUCLEOTIDE SEQUENCE [LARGE SCALE GENOMIC DNA]</scope>
    <source>
        <strain evidence="20">GD</strain>
    </source>
</reference>
<evidence type="ECO:0000256" key="11">
    <source>
        <dbReference type="ARBA" id="ARBA00023031"/>
    </source>
</evidence>
<dbReference type="GO" id="GO:0003697">
    <property type="term" value="F:single-stranded DNA binding"/>
    <property type="evidence" value="ECO:0007669"/>
    <property type="project" value="InterPro"/>
</dbReference>
<evidence type="ECO:0000256" key="14">
    <source>
        <dbReference type="ARBA" id="ARBA00023200"/>
    </source>
</evidence>
<evidence type="ECO:0000256" key="10">
    <source>
        <dbReference type="ARBA" id="ARBA00022870"/>
    </source>
</evidence>
<gene>
    <name evidence="20" type="primary">BV</name>
</gene>
<evidence type="ECO:0000256" key="5">
    <source>
        <dbReference type="ARBA" id="ARBA00014908"/>
    </source>
</evidence>
<keyword evidence="10" id="KW-1043">Host membrane</keyword>
<dbReference type="EMBL" id="KT582303">
    <property type="protein sequence ID" value="AMK07580.1"/>
    <property type="molecule type" value="Genomic_DNA"/>
</dbReference>
<keyword evidence="9" id="KW-0945">Host-virus interaction</keyword>
<sequence>MRIPIRTPMGLNRDRRNSGGGVFRSNYPYARYFGRRVGQRVYGMPFGSVNRRSGGVSMLRRNLFSGRQEPRQRSRQTIEEVQDGSDYLLCNNTSKVSYLTFPAKSRSEFSSRVDSYIKLLGLNVSGSVIARQLERSDVAATNGIHGIFTTVIVRDKRPCQFSSVDPLIPFGEIFGLEKGACSTLRIRDQHRNRFSLVYQKKCVVNTALPEHVFRFSYNVRFCSYPLWVSFKDTEDSEHTGLYSNVSKNAIIVYYVWLCDANVTSEIHVKYDLHYNG</sequence>
<evidence type="ECO:0000256" key="9">
    <source>
        <dbReference type="ARBA" id="ARBA00022581"/>
    </source>
</evidence>
<organism evidence="20 21">
    <name type="scientific">Lycianthes yellow mosaic virus</name>
    <dbReference type="NCBI Taxonomy" id="1779714"/>
    <lineage>
        <taxon>Viruses</taxon>
        <taxon>Monodnaviria</taxon>
        <taxon>Shotokuvirae</taxon>
        <taxon>Cressdnaviricota</taxon>
        <taxon>Repensiviricetes</taxon>
        <taxon>Geplafuvirales</taxon>
        <taxon>Geminiviridae</taxon>
        <taxon>Begomovirus</taxon>
        <taxon>Begomovirus lycianthesis</taxon>
    </lineage>
</organism>
<evidence type="ECO:0000313" key="21">
    <source>
        <dbReference type="Proteomes" id="UP000240594"/>
    </source>
</evidence>
<keyword evidence="13" id="KW-0472">Membrane</keyword>
<keyword evidence="7" id="KW-1032">Host cell membrane</keyword>
<feature type="region of interest" description="Disordered" evidence="19">
    <location>
        <begin position="1"/>
        <end position="20"/>
    </location>
</feature>
<evidence type="ECO:0000256" key="18">
    <source>
        <dbReference type="ARBA" id="ARBA00029763"/>
    </source>
</evidence>
<evidence type="ECO:0000256" key="17">
    <source>
        <dbReference type="ARBA" id="ARBA00029578"/>
    </source>
</evidence>
<evidence type="ECO:0000256" key="7">
    <source>
        <dbReference type="ARBA" id="ARBA00022511"/>
    </source>
</evidence>
<keyword evidence="12" id="KW-0238">DNA-binding</keyword>
<protein>
    <recommendedName>
        <fullName evidence="5">Nuclear shuttle protein</fullName>
    </recommendedName>
    <alternativeName>
        <fullName evidence="17">Protein BR1</fullName>
    </alternativeName>
    <alternativeName>
        <fullName evidence="18">Protein BV1</fullName>
    </alternativeName>
</protein>
<evidence type="ECO:0000256" key="12">
    <source>
        <dbReference type="ARBA" id="ARBA00023125"/>
    </source>
</evidence>
<dbReference type="OrthoDB" id="8326at10239"/>
<comment type="similarity">
    <text evidence="4">Belongs to the begomovirus nuclear shuttle protein family.</text>
</comment>
<keyword evidence="11" id="KW-0916">Viral movement protein</keyword>
<comment type="subunit">
    <text evidence="16">Binds to single-stranded and double-stranded viral DNA. Interacts with the host nuclear shuttle interacting (NSI) protein. This interaction may allow NSP to recruit NSI monomers to the viral genome and thus regulate nuclear export of viral genome by NSP.</text>
</comment>
<dbReference type="GO" id="GO:0019028">
    <property type="term" value="C:viral capsid"/>
    <property type="evidence" value="ECO:0007669"/>
    <property type="project" value="InterPro"/>
</dbReference>
<evidence type="ECO:0000256" key="2">
    <source>
        <dbReference type="ARBA" id="ARBA00004192"/>
    </source>
</evidence>
<keyword evidence="8" id="KW-1048">Host nucleus</keyword>
<dbReference type="GO" id="GO:0046740">
    <property type="term" value="P:transport of virus in host, cell to cell"/>
    <property type="evidence" value="ECO:0007669"/>
    <property type="project" value="UniProtKB-KW"/>
</dbReference>
<dbReference type="InterPro" id="IPR029053">
    <property type="entry name" value="Viral_coat"/>
</dbReference>
<evidence type="ECO:0000256" key="15">
    <source>
        <dbReference type="ARBA" id="ARBA00025176"/>
    </source>
</evidence>
<keyword evidence="6" id="KW-0813">Transport</keyword>
<evidence type="ECO:0000256" key="6">
    <source>
        <dbReference type="ARBA" id="ARBA00022448"/>
    </source>
</evidence>